<evidence type="ECO:0000256" key="9">
    <source>
        <dbReference type="SAM" id="MobiDB-lite"/>
    </source>
</evidence>
<dbReference type="CDD" id="cd03213">
    <property type="entry name" value="ABCG_EPDR"/>
    <property type="match status" value="1"/>
</dbReference>
<dbReference type="InterPro" id="IPR003593">
    <property type="entry name" value="AAA+_ATPase"/>
</dbReference>
<protein>
    <submittedName>
        <fullName evidence="13">ABC transporter</fullName>
    </submittedName>
</protein>
<evidence type="ECO:0000259" key="11">
    <source>
        <dbReference type="PROSITE" id="PS50026"/>
    </source>
</evidence>
<feature type="domain" description="ABC transporter" evidence="12">
    <location>
        <begin position="363"/>
        <end position="606"/>
    </location>
</feature>
<keyword evidence="4" id="KW-0547">Nucleotide-binding</keyword>
<evidence type="ECO:0000256" key="10">
    <source>
        <dbReference type="SAM" id="Phobius"/>
    </source>
</evidence>
<dbReference type="PANTHER" id="PTHR48041:SF139">
    <property type="entry name" value="PROTEIN SCARLET"/>
    <property type="match status" value="1"/>
</dbReference>
<dbReference type="Pfam" id="PF00005">
    <property type="entry name" value="ABC_tran"/>
    <property type="match status" value="1"/>
</dbReference>
<feature type="transmembrane region" description="Helical" evidence="10">
    <location>
        <begin position="298"/>
        <end position="322"/>
    </location>
</feature>
<dbReference type="PROSITE" id="PS50893">
    <property type="entry name" value="ABC_TRANSPORTER_2"/>
    <property type="match status" value="1"/>
</dbReference>
<feature type="transmembrane region" description="Helical" evidence="10">
    <location>
        <begin position="939"/>
        <end position="959"/>
    </location>
</feature>
<comment type="caution">
    <text evidence="8">Lacks conserved residue(s) required for the propagation of feature annotation.</text>
</comment>
<keyword evidence="8" id="KW-1015">Disulfide bond</keyword>
<organism evidence="13 14">
    <name type="scientific">Phanerochaete sordida</name>
    <dbReference type="NCBI Taxonomy" id="48140"/>
    <lineage>
        <taxon>Eukaryota</taxon>
        <taxon>Fungi</taxon>
        <taxon>Dikarya</taxon>
        <taxon>Basidiomycota</taxon>
        <taxon>Agaricomycotina</taxon>
        <taxon>Agaricomycetes</taxon>
        <taxon>Polyporales</taxon>
        <taxon>Phanerochaetaceae</taxon>
        <taxon>Phanerochaete</taxon>
    </lineage>
</organism>
<dbReference type="SMART" id="SM00382">
    <property type="entry name" value="AAA"/>
    <property type="match status" value="1"/>
</dbReference>
<dbReference type="InterPro" id="IPR000742">
    <property type="entry name" value="EGF"/>
</dbReference>
<keyword evidence="14" id="KW-1185">Reference proteome</keyword>
<dbReference type="Proteomes" id="UP000703269">
    <property type="component" value="Unassembled WGS sequence"/>
</dbReference>
<dbReference type="EMBL" id="BPQB01000008">
    <property type="protein sequence ID" value="GJE88003.1"/>
    <property type="molecule type" value="Genomic_DNA"/>
</dbReference>
<evidence type="ECO:0000256" key="6">
    <source>
        <dbReference type="ARBA" id="ARBA00022989"/>
    </source>
</evidence>
<dbReference type="GO" id="GO:0016887">
    <property type="term" value="F:ATP hydrolysis activity"/>
    <property type="evidence" value="ECO:0007669"/>
    <property type="project" value="InterPro"/>
</dbReference>
<evidence type="ECO:0000313" key="14">
    <source>
        <dbReference type="Proteomes" id="UP000703269"/>
    </source>
</evidence>
<keyword evidence="2" id="KW-0813">Transport</keyword>
<dbReference type="GO" id="GO:0016020">
    <property type="term" value="C:membrane"/>
    <property type="evidence" value="ECO:0007669"/>
    <property type="project" value="UniProtKB-SubCell"/>
</dbReference>
<dbReference type="InterPro" id="IPR050352">
    <property type="entry name" value="ABCG_transporters"/>
</dbReference>
<feature type="transmembrane region" description="Helical" evidence="10">
    <location>
        <begin position="707"/>
        <end position="728"/>
    </location>
</feature>
<evidence type="ECO:0000259" key="12">
    <source>
        <dbReference type="PROSITE" id="PS50893"/>
    </source>
</evidence>
<keyword evidence="8" id="KW-0245">EGF-like domain</keyword>
<dbReference type="PROSITE" id="PS00022">
    <property type="entry name" value="EGF_1"/>
    <property type="match status" value="1"/>
</dbReference>
<feature type="disulfide bond" evidence="8">
    <location>
        <begin position="20"/>
        <end position="29"/>
    </location>
</feature>
<evidence type="ECO:0000256" key="8">
    <source>
        <dbReference type="PROSITE-ProRule" id="PRU00076"/>
    </source>
</evidence>
<dbReference type="GO" id="GO:0005524">
    <property type="term" value="F:ATP binding"/>
    <property type="evidence" value="ECO:0007669"/>
    <property type="project" value="UniProtKB-KW"/>
</dbReference>
<feature type="transmembrane region" description="Helical" evidence="10">
    <location>
        <begin position="785"/>
        <end position="812"/>
    </location>
</feature>
<dbReference type="OrthoDB" id="66620at2759"/>
<keyword evidence="6 10" id="KW-1133">Transmembrane helix</keyword>
<dbReference type="PANTHER" id="PTHR48041">
    <property type="entry name" value="ABC TRANSPORTER G FAMILY MEMBER 28"/>
    <property type="match status" value="1"/>
</dbReference>
<dbReference type="PROSITE" id="PS50026">
    <property type="entry name" value="EGF_3"/>
    <property type="match status" value="1"/>
</dbReference>
<dbReference type="Pfam" id="PF01061">
    <property type="entry name" value="ABC2_membrane"/>
    <property type="match status" value="1"/>
</dbReference>
<keyword evidence="7 10" id="KW-0472">Membrane</keyword>
<feature type="transmembrane region" description="Helical" evidence="10">
    <location>
        <begin position="853"/>
        <end position="873"/>
    </location>
</feature>
<keyword evidence="5" id="KW-0067">ATP-binding</keyword>
<evidence type="ECO:0000256" key="2">
    <source>
        <dbReference type="ARBA" id="ARBA00022448"/>
    </source>
</evidence>
<dbReference type="InterPro" id="IPR017871">
    <property type="entry name" value="ABC_transporter-like_CS"/>
</dbReference>
<dbReference type="InterPro" id="IPR003439">
    <property type="entry name" value="ABC_transporter-like_ATP-bd"/>
</dbReference>
<gene>
    <name evidence="13" type="ORF">PsYK624_040860</name>
</gene>
<evidence type="ECO:0000256" key="5">
    <source>
        <dbReference type="ARBA" id="ARBA00022840"/>
    </source>
</evidence>
<dbReference type="PROSITE" id="PS01186">
    <property type="entry name" value="EGF_2"/>
    <property type="match status" value="1"/>
</dbReference>
<dbReference type="InterPro" id="IPR027417">
    <property type="entry name" value="P-loop_NTPase"/>
</dbReference>
<feature type="transmembrane region" description="Helical" evidence="10">
    <location>
        <begin position="824"/>
        <end position="846"/>
    </location>
</feature>
<evidence type="ECO:0000256" key="3">
    <source>
        <dbReference type="ARBA" id="ARBA00022692"/>
    </source>
</evidence>
<feature type="transmembrane region" description="Helical" evidence="10">
    <location>
        <begin position="740"/>
        <end position="764"/>
    </location>
</feature>
<reference evidence="13 14" key="1">
    <citation type="submission" date="2021-08" db="EMBL/GenBank/DDBJ databases">
        <title>Draft Genome Sequence of Phanerochaete sordida strain YK-624.</title>
        <authorList>
            <person name="Mori T."/>
            <person name="Dohra H."/>
            <person name="Suzuki T."/>
            <person name="Kawagishi H."/>
            <person name="Hirai H."/>
        </authorList>
    </citation>
    <scope>NUCLEOTIDE SEQUENCE [LARGE SCALE GENOMIC DNA]</scope>
    <source>
        <strain evidence="13 14">YK-624</strain>
    </source>
</reference>
<feature type="compositionally biased region" description="Polar residues" evidence="9">
    <location>
        <begin position="631"/>
        <end position="647"/>
    </location>
</feature>
<dbReference type="AlphaFoldDB" id="A0A9P3LBF7"/>
<comment type="caution">
    <text evidence="13">The sequence shown here is derived from an EMBL/GenBank/DDBJ whole genome shotgun (WGS) entry which is preliminary data.</text>
</comment>
<dbReference type="InterPro" id="IPR013525">
    <property type="entry name" value="ABC2_TM"/>
</dbReference>
<proteinExistence type="predicted"/>
<evidence type="ECO:0000256" key="4">
    <source>
        <dbReference type="ARBA" id="ARBA00022741"/>
    </source>
</evidence>
<feature type="domain" description="EGF-like" evidence="11">
    <location>
        <begin position="1"/>
        <end position="30"/>
    </location>
</feature>
<evidence type="ECO:0000313" key="13">
    <source>
        <dbReference type="EMBL" id="GJE88003.1"/>
    </source>
</evidence>
<name>A0A9P3LBF7_9APHY</name>
<comment type="subcellular location">
    <subcellularLocation>
        <location evidence="1">Membrane</location>
        <topology evidence="1">Multi-pass membrane protein</topology>
    </subcellularLocation>
</comment>
<dbReference type="PROSITE" id="PS00211">
    <property type="entry name" value="ABC_TRANSPORTER_1"/>
    <property type="match status" value="1"/>
</dbReference>
<accession>A0A9P3LBF7</accession>
<dbReference type="SUPFAM" id="SSF52540">
    <property type="entry name" value="P-loop containing nucleoside triphosphate hydrolases"/>
    <property type="match status" value="1"/>
</dbReference>
<dbReference type="CDD" id="cd00054">
    <property type="entry name" value="EGF_CA"/>
    <property type="match status" value="1"/>
</dbReference>
<evidence type="ECO:0000256" key="7">
    <source>
        <dbReference type="ARBA" id="ARBA00023136"/>
    </source>
</evidence>
<keyword evidence="3 10" id="KW-0812">Transmembrane</keyword>
<dbReference type="Gene3D" id="3.40.50.300">
    <property type="entry name" value="P-loop containing nucleotide triphosphate hydrolases"/>
    <property type="match status" value="1"/>
</dbReference>
<evidence type="ECO:0000256" key="1">
    <source>
        <dbReference type="ARBA" id="ARBA00004141"/>
    </source>
</evidence>
<dbReference type="GO" id="GO:0140359">
    <property type="term" value="F:ABC-type transporter activity"/>
    <property type="evidence" value="ECO:0007669"/>
    <property type="project" value="InterPro"/>
</dbReference>
<sequence>MSNSSSCVNYGVANGTSCACPVGFGGPTCEQPACGGNIFQGTSRSLAPIQDNFANLTAAACSCEDGWTGVGCNVCQSAKACQTAYAAVSSSSSITSLGLPSGENGTLTCNNQAWVFAAGEMSCQVNNPTLQAIYPLAATLNILRTSDDSLTPLPNTTGFGSKGSVYAQLFYDGEEQFYCTANSCTQQEGSNAGSSDWNCQNLQCHCFANSTFCGRTPLTDLSGVLNTLSGALKISCDATSPSNNTANCAFKQQIIEQVFGAAGLSLSGCTFGECVAQYFIDSASTNSTSSDTSHGSSLSGGVIAGLAVVGGLVGVALVLLLLGWVMQRRARRGGFGSRSDRFGGVSIGWRNITYSVPTTHGGILSGGIPRRRSAPDELNDHKVVLDNVSGRVEPGQMMAILGPSGAGKTTLIEILAGKNKSGRTAGSVVFEPSPRPRVGFVSQQDVLSPTLTVFEALLFAAELRIPEYVPVAEKRARVEDVIDQLGLAGVRDVRIGDGEKRGISGGEMRRVSIGLELVAQPDVLILDEPTSGLDSVSAAKVTKVLHAVAHDAQNPSVVIASIHQPNSQVYHTFDQVLVLSHGRALYSGPGGISPARHFEALGVPNSEGYNIADFLLEIASDPPVSLFQATQPTLVPGTPASNSNGNSSKEKANGDDIPNVLEKGYSESDTRQLVSDNRRSESGYATTFLTQLEVLSGREWKILRRDLTLFFTHVSVACVLGVFVGGLYWKTGITIAGFQSRVGCLFFLGALVAFSTLSALYHVVESRPLFLRERSARYYSPTAWLLSRFLFDVVPLRIIPTILVATITYWMAGLAADAAHFFKFLFILVLYTLAMTLFNFLLACWFSNGGVAILLSALTALYQMTYAGFFVHLNDIPPVLRWLQWLCPLKYALEALSVNEVGSGLMIQDTLQGVPVDVSASLIMNLLFGFGSKNYYRDVLVLFAFIAGFGVGVILVVTFRLRERR</sequence>
<feature type="region of interest" description="Disordered" evidence="9">
    <location>
        <begin position="631"/>
        <end position="661"/>
    </location>
</feature>